<accession>A0A9D1UQL7</accession>
<protein>
    <submittedName>
        <fullName evidence="2">Helix-turn-helix transcriptional regulator</fullName>
    </submittedName>
</protein>
<organism evidence="2 3">
    <name type="scientific">Candidatus Corynebacterium gallistercoris</name>
    <dbReference type="NCBI Taxonomy" id="2838530"/>
    <lineage>
        <taxon>Bacteria</taxon>
        <taxon>Bacillati</taxon>
        <taxon>Actinomycetota</taxon>
        <taxon>Actinomycetes</taxon>
        <taxon>Mycobacteriales</taxon>
        <taxon>Corynebacteriaceae</taxon>
        <taxon>Corynebacterium</taxon>
    </lineage>
</organism>
<dbReference type="SUPFAM" id="SSF47413">
    <property type="entry name" value="lambda repressor-like DNA-binding domains"/>
    <property type="match status" value="1"/>
</dbReference>
<dbReference type="GO" id="GO:0003677">
    <property type="term" value="F:DNA binding"/>
    <property type="evidence" value="ECO:0007669"/>
    <property type="project" value="InterPro"/>
</dbReference>
<name>A0A9D1UQL7_9CORY</name>
<sequence>MKISFKPLWKLLIDRDMTKEDLRLATGLSVATIAKMGTDGNVTTGVLASICTELNCSLEQAAEVAVATHEGGESDA</sequence>
<dbReference type="AlphaFoldDB" id="A0A9D1UQL7"/>
<dbReference type="Pfam" id="PF13443">
    <property type="entry name" value="HTH_26"/>
    <property type="match status" value="1"/>
</dbReference>
<evidence type="ECO:0000313" key="2">
    <source>
        <dbReference type="EMBL" id="HIW96462.1"/>
    </source>
</evidence>
<reference evidence="2" key="2">
    <citation type="submission" date="2021-04" db="EMBL/GenBank/DDBJ databases">
        <authorList>
            <person name="Gilroy R."/>
        </authorList>
    </citation>
    <scope>NUCLEOTIDE SEQUENCE</scope>
    <source>
        <strain evidence="2">4376</strain>
    </source>
</reference>
<dbReference type="InterPro" id="IPR001387">
    <property type="entry name" value="Cro/C1-type_HTH"/>
</dbReference>
<evidence type="ECO:0000313" key="3">
    <source>
        <dbReference type="Proteomes" id="UP000824189"/>
    </source>
</evidence>
<reference evidence="2" key="1">
    <citation type="journal article" date="2021" name="PeerJ">
        <title>Extensive microbial diversity within the chicken gut microbiome revealed by metagenomics and culture.</title>
        <authorList>
            <person name="Gilroy R."/>
            <person name="Ravi A."/>
            <person name="Getino M."/>
            <person name="Pursley I."/>
            <person name="Horton D.L."/>
            <person name="Alikhan N.F."/>
            <person name="Baker D."/>
            <person name="Gharbi K."/>
            <person name="Hall N."/>
            <person name="Watson M."/>
            <person name="Adriaenssens E.M."/>
            <person name="Foster-Nyarko E."/>
            <person name="Jarju S."/>
            <person name="Secka A."/>
            <person name="Antonio M."/>
            <person name="Oren A."/>
            <person name="Chaudhuri R.R."/>
            <person name="La Ragione R."/>
            <person name="Hildebrand F."/>
            <person name="Pallen M.J."/>
        </authorList>
    </citation>
    <scope>NUCLEOTIDE SEQUENCE</scope>
    <source>
        <strain evidence="2">4376</strain>
    </source>
</reference>
<evidence type="ECO:0000259" key="1">
    <source>
        <dbReference type="Pfam" id="PF13443"/>
    </source>
</evidence>
<proteinExistence type="predicted"/>
<feature type="domain" description="HTH cro/C1-type" evidence="1">
    <location>
        <begin position="8"/>
        <end position="61"/>
    </location>
</feature>
<dbReference type="EMBL" id="DXFZ01000100">
    <property type="protein sequence ID" value="HIW96462.1"/>
    <property type="molecule type" value="Genomic_DNA"/>
</dbReference>
<comment type="caution">
    <text evidence="2">The sequence shown here is derived from an EMBL/GenBank/DDBJ whole genome shotgun (WGS) entry which is preliminary data.</text>
</comment>
<gene>
    <name evidence="2" type="ORF">H9867_08310</name>
</gene>
<dbReference type="InterPro" id="IPR010982">
    <property type="entry name" value="Lambda_DNA-bd_dom_sf"/>
</dbReference>
<dbReference type="Proteomes" id="UP000824189">
    <property type="component" value="Unassembled WGS sequence"/>
</dbReference>